<dbReference type="InterPro" id="IPR002939">
    <property type="entry name" value="DnaJ_C"/>
</dbReference>
<protein>
    <submittedName>
        <fullName evidence="6">Curved DNA-binding protein</fullName>
    </submittedName>
    <submittedName>
        <fullName evidence="5">DnaJ-class molecular chaperone with C-terminal Zn finger domain</fullName>
    </submittedName>
</protein>
<evidence type="ECO:0000313" key="5">
    <source>
        <dbReference type="EMBL" id="KRT53621.1"/>
    </source>
</evidence>
<dbReference type="Pfam" id="PF00226">
    <property type="entry name" value="DnaJ"/>
    <property type="match status" value="1"/>
</dbReference>
<dbReference type="OrthoDB" id="9779889at2"/>
<organism evidence="5 8">
    <name type="scientific">endosymbiont of Ridgeia piscesae</name>
    <dbReference type="NCBI Taxonomy" id="54398"/>
    <lineage>
        <taxon>Bacteria</taxon>
        <taxon>Pseudomonadati</taxon>
        <taxon>Pseudomonadota</taxon>
        <taxon>Gammaproteobacteria</taxon>
        <taxon>sulfur-oxidizing symbionts</taxon>
    </lineage>
</organism>
<gene>
    <name evidence="5" type="ORF">Ga0074115_10656</name>
    <name evidence="6" type="ORF">Ga0076813_10202</name>
</gene>
<keyword evidence="3" id="KW-0143">Chaperone</keyword>
<reference evidence="7 8" key="1">
    <citation type="submission" date="2015-11" db="EMBL/GenBank/DDBJ databases">
        <title>The genome of Candidatus Endoriftia persephone in Ridgeia piscesae and population structure of the North Eastern Pacific vestimentiferan symbionts.</title>
        <authorList>
            <person name="Perez M."/>
            <person name="Juniper K.S."/>
        </authorList>
    </citation>
    <scope>NUCLEOTIDE SEQUENCE [LARGE SCALE GENOMIC DNA]</scope>
    <source>
        <strain evidence="6">Ind10</strain>
        <strain evidence="5">Ind11</strain>
    </source>
</reference>
<dbReference type="RefSeq" id="WP_057956919.1">
    <property type="nucleotide sequence ID" value="NZ_KQ556972.1"/>
</dbReference>
<dbReference type="SUPFAM" id="SSF49493">
    <property type="entry name" value="HSP40/DnaJ peptide-binding domain"/>
    <property type="match status" value="2"/>
</dbReference>
<dbReference type="InterPro" id="IPR036869">
    <property type="entry name" value="J_dom_sf"/>
</dbReference>
<dbReference type="AlphaFoldDB" id="A0A0T5YU09"/>
<dbReference type="PRINTS" id="PR00625">
    <property type="entry name" value="JDOMAIN"/>
</dbReference>
<dbReference type="FunFam" id="2.60.260.20:FF:000008">
    <property type="entry name" value="Curved DNA-binding protein"/>
    <property type="match status" value="1"/>
</dbReference>
<dbReference type="InterPro" id="IPR018253">
    <property type="entry name" value="DnaJ_domain_CS"/>
</dbReference>
<dbReference type="EMBL" id="LMXI01000674">
    <property type="protein sequence ID" value="KRT56744.1"/>
    <property type="molecule type" value="Genomic_DNA"/>
</dbReference>
<proteinExistence type="predicted"/>
<dbReference type="Gene3D" id="2.60.260.20">
    <property type="entry name" value="Urease metallochaperone UreE, N-terminal domain"/>
    <property type="match status" value="2"/>
</dbReference>
<evidence type="ECO:0000256" key="2">
    <source>
        <dbReference type="ARBA" id="ARBA00023125"/>
    </source>
</evidence>
<dbReference type="PATRIC" id="fig|54398.3.peg.534"/>
<dbReference type="EMBL" id="LDXT01000096">
    <property type="protein sequence ID" value="KRT53621.1"/>
    <property type="molecule type" value="Genomic_DNA"/>
</dbReference>
<dbReference type="GO" id="GO:0051082">
    <property type="term" value="F:unfolded protein binding"/>
    <property type="evidence" value="ECO:0007669"/>
    <property type="project" value="InterPro"/>
</dbReference>
<keyword evidence="1" id="KW-0963">Cytoplasm</keyword>
<sequence length="318" mass="35105">MEYKDYYKIMGVEKGATQDEIKRAYRKLARKYHPDVSKEPNAEAKFKEVGEAYEVLKDPEKRAAYDQLGANWKAGQEFRPPPDWDAGFEFRGGGFTPGDASAFSDFFETLFGRGGSGGFADARRAGPHFRTQGVDHHAKVLIDLEDAFHGATRTITLRAPELDAQGHVITHERTLNVRIPKGVKQGQQIRLAGQGSPGVEGGSAGDLYLEVEFRPHPFYRVEGRDLYLELPVAPWEAALGAKVKTPTPAGIIDLRIPAGSTSGRKLRLKGRGIPGKNPGDFYAVLRIALPSGDTERAQALYRKMEQELAFNPRARLGV</sequence>
<evidence type="ECO:0000313" key="6">
    <source>
        <dbReference type="EMBL" id="KRT56744.1"/>
    </source>
</evidence>
<dbReference type="Proteomes" id="UP000051634">
    <property type="component" value="Unassembled WGS sequence"/>
</dbReference>
<evidence type="ECO:0000256" key="1">
    <source>
        <dbReference type="ARBA" id="ARBA00022490"/>
    </source>
</evidence>
<dbReference type="SMART" id="SM00271">
    <property type="entry name" value="DnaJ"/>
    <property type="match status" value="1"/>
</dbReference>
<keyword evidence="8" id="KW-1185">Reference proteome</keyword>
<dbReference type="PROSITE" id="PS00636">
    <property type="entry name" value="DNAJ_1"/>
    <property type="match status" value="1"/>
</dbReference>
<dbReference type="FunFam" id="2.60.260.20:FF:000013">
    <property type="entry name" value="DnaJ subfamily B member 11"/>
    <property type="match status" value="1"/>
</dbReference>
<dbReference type="SUPFAM" id="SSF46565">
    <property type="entry name" value="Chaperone J-domain"/>
    <property type="match status" value="1"/>
</dbReference>
<evidence type="ECO:0000313" key="8">
    <source>
        <dbReference type="Proteomes" id="UP000051634"/>
    </source>
</evidence>
<name>A0A0T5YU09_9GAMM</name>
<dbReference type="InterPro" id="IPR001623">
    <property type="entry name" value="DnaJ_domain"/>
</dbReference>
<dbReference type="CDD" id="cd10747">
    <property type="entry name" value="DnaJ_C"/>
    <property type="match status" value="1"/>
</dbReference>
<dbReference type="PANTHER" id="PTHR43096:SF52">
    <property type="entry name" value="DNAJ HOMOLOG 1, MITOCHONDRIAL-RELATED"/>
    <property type="match status" value="1"/>
</dbReference>
<dbReference type="GO" id="GO:0005737">
    <property type="term" value="C:cytoplasm"/>
    <property type="evidence" value="ECO:0007669"/>
    <property type="project" value="TreeGrafter"/>
</dbReference>
<evidence type="ECO:0000313" key="7">
    <source>
        <dbReference type="Proteomes" id="UP000051276"/>
    </source>
</evidence>
<dbReference type="Pfam" id="PF01556">
    <property type="entry name" value="DnaJ_C"/>
    <property type="match status" value="1"/>
</dbReference>
<evidence type="ECO:0000256" key="3">
    <source>
        <dbReference type="ARBA" id="ARBA00023186"/>
    </source>
</evidence>
<comment type="caution">
    <text evidence="5">The sequence shown here is derived from an EMBL/GenBank/DDBJ whole genome shotgun (WGS) entry which is preliminary data.</text>
</comment>
<dbReference type="InterPro" id="IPR008971">
    <property type="entry name" value="HSP40/DnaJ_pept-bd"/>
</dbReference>
<dbReference type="PROSITE" id="PS50076">
    <property type="entry name" value="DNAJ_2"/>
    <property type="match status" value="1"/>
</dbReference>
<dbReference type="Proteomes" id="UP000051276">
    <property type="component" value="Unassembled WGS sequence"/>
</dbReference>
<dbReference type="GO" id="GO:0042026">
    <property type="term" value="P:protein refolding"/>
    <property type="evidence" value="ECO:0007669"/>
    <property type="project" value="TreeGrafter"/>
</dbReference>
<dbReference type="CDD" id="cd06257">
    <property type="entry name" value="DnaJ"/>
    <property type="match status" value="1"/>
</dbReference>
<evidence type="ECO:0000259" key="4">
    <source>
        <dbReference type="PROSITE" id="PS50076"/>
    </source>
</evidence>
<dbReference type="GO" id="GO:0003677">
    <property type="term" value="F:DNA binding"/>
    <property type="evidence" value="ECO:0007669"/>
    <property type="project" value="UniProtKB-KW"/>
</dbReference>
<accession>A0A0T5YU09</accession>
<dbReference type="Gene3D" id="1.10.287.110">
    <property type="entry name" value="DnaJ domain"/>
    <property type="match status" value="1"/>
</dbReference>
<feature type="domain" description="J" evidence="4">
    <location>
        <begin position="5"/>
        <end position="69"/>
    </location>
</feature>
<dbReference type="PANTHER" id="PTHR43096">
    <property type="entry name" value="DNAJ HOMOLOG 1, MITOCHONDRIAL-RELATED"/>
    <property type="match status" value="1"/>
</dbReference>
<dbReference type="STRING" id="54398.Ga0074115_10656"/>
<keyword evidence="2 6" id="KW-0238">DNA-binding</keyword>